<feature type="binding site" evidence="7">
    <location>
        <position position="99"/>
    </location>
    <ligand>
        <name>Zn(2+)</name>
        <dbReference type="ChEBI" id="CHEBI:29105"/>
    </ligand>
</feature>
<dbReference type="InterPro" id="IPR036390">
    <property type="entry name" value="WH_DNA-bd_sf"/>
</dbReference>
<evidence type="ECO:0008006" key="10">
    <source>
        <dbReference type="Google" id="ProtNLM"/>
    </source>
</evidence>
<evidence type="ECO:0000256" key="2">
    <source>
        <dbReference type="ARBA" id="ARBA00022491"/>
    </source>
</evidence>
<dbReference type="GO" id="GO:0000976">
    <property type="term" value="F:transcription cis-regulatory region binding"/>
    <property type="evidence" value="ECO:0007669"/>
    <property type="project" value="TreeGrafter"/>
</dbReference>
<dbReference type="GO" id="GO:0008270">
    <property type="term" value="F:zinc ion binding"/>
    <property type="evidence" value="ECO:0007669"/>
    <property type="project" value="TreeGrafter"/>
</dbReference>
<keyword evidence="4" id="KW-0805">Transcription regulation</keyword>
<dbReference type="PANTHER" id="PTHR33202:SF7">
    <property type="entry name" value="FERRIC UPTAKE REGULATION PROTEIN"/>
    <property type="match status" value="1"/>
</dbReference>
<reference evidence="8 9" key="1">
    <citation type="journal article" date="2015" name="Genome Announc.">
        <title>Genome Sequence of a Sulfate-Reducing Thermophilic Bacterium, Thermodesulfobacterium commune DSM 2178T (Phylum Thermodesulfobacteria).</title>
        <authorList>
            <person name="Bhatnagar S."/>
            <person name="Badger J.H."/>
            <person name="Madupu R."/>
            <person name="Khouri H.M."/>
            <person name="O'Connor E.M."/>
            <person name="Robb F.T."/>
            <person name="Ward N.L."/>
            <person name="Eisen J.A."/>
        </authorList>
    </citation>
    <scope>NUCLEOTIDE SEQUENCE [LARGE SCALE GENOMIC DNA]</scope>
    <source>
        <strain evidence="8 9">DSM 2178</strain>
    </source>
</reference>
<protein>
    <recommendedName>
        <fullName evidence="10">Fur family transcriptional regulator</fullName>
    </recommendedName>
</protein>
<dbReference type="Proteomes" id="UP000028481">
    <property type="component" value="Chromosome"/>
</dbReference>
<dbReference type="eggNOG" id="COG0735">
    <property type="taxonomic scope" value="Bacteria"/>
</dbReference>
<keyword evidence="2" id="KW-0678">Repressor</keyword>
<sequence>MRHGGWCWKKHGFKECGLRKTQAREALIKLLSQTEGHLTAEEIFWKLKEVLPGIGLATVYRTLELLTQLGIIKKLDFQEGKARFEFIKQEERDHHHLICKVCGKIINYPPSEEYQVLKDLTQKIEQDFDFKVETLEIQAYGVCKDCKKP</sequence>
<evidence type="ECO:0000256" key="1">
    <source>
        <dbReference type="ARBA" id="ARBA00007957"/>
    </source>
</evidence>
<dbReference type="KEGG" id="tcm:HL41_02370"/>
<evidence type="ECO:0000256" key="4">
    <source>
        <dbReference type="ARBA" id="ARBA00023015"/>
    </source>
</evidence>
<dbReference type="PANTHER" id="PTHR33202">
    <property type="entry name" value="ZINC UPTAKE REGULATION PROTEIN"/>
    <property type="match status" value="1"/>
</dbReference>
<dbReference type="GO" id="GO:0045892">
    <property type="term" value="P:negative regulation of DNA-templated transcription"/>
    <property type="evidence" value="ECO:0007669"/>
    <property type="project" value="TreeGrafter"/>
</dbReference>
<feature type="binding site" evidence="7">
    <location>
        <position position="102"/>
    </location>
    <ligand>
        <name>Zn(2+)</name>
        <dbReference type="ChEBI" id="CHEBI:29105"/>
    </ligand>
</feature>
<feature type="binding site" evidence="7">
    <location>
        <position position="143"/>
    </location>
    <ligand>
        <name>Zn(2+)</name>
        <dbReference type="ChEBI" id="CHEBI:29105"/>
    </ligand>
</feature>
<dbReference type="GO" id="GO:0003700">
    <property type="term" value="F:DNA-binding transcription factor activity"/>
    <property type="evidence" value="ECO:0007669"/>
    <property type="project" value="InterPro"/>
</dbReference>
<dbReference type="PaxDb" id="289377-HL41_02370"/>
<keyword evidence="5" id="KW-0238">DNA-binding</keyword>
<keyword evidence="6" id="KW-0804">Transcription</keyword>
<dbReference type="STRING" id="289377.HL41_02370"/>
<accession>A0A075WQZ2</accession>
<dbReference type="EMBL" id="CP008796">
    <property type="protein sequence ID" value="AIH03729.1"/>
    <property type="molecule type" value="Genomic_DNA"/>
</dbReference>
<evidence type="ECO:0000313" key="8">
    <source>
        <dbReference type="EMBL" id="AIH03729.1"/>
    </source>
</evidence>
<organism evidence="8 9">
    <name type="scientific">Thermodesulfobacterium commune DSM 2178</name>
    <dbReference type="NCBI Taxonomy" id="289377"/>
    <lineage>
        <taxon>Bacteria</taxon>
        <taxon>Pseudomonadati</taxon>
        <taxon>Thermodesulfobacteriota</taxon>
        <taxon>Thermodesulfobacteria</taxon>
        <taxon>Thermodesulfobacteriales</taxon>
        <taxon>Thermodesulfobacteriaceae</taxon>
        <taxon>Thermodesulfobacterium</taxon>
    </lineage>
</organism>
<dbReference type="AlphaFoldDB" id="A0A075WQZ2"/>
<keyword evidence="9" id="KW-1185">Reference proteome</keyword>
<comment type="similarity">
    <text evidence="1">Belongs to the Fur family.</text>
</comment>
<dbReference type="Gene3D" id="3.30.1490.190">
    <property type="match status" value="1"/>
</dbReference>
<dbReference type="SUPFAM" id="SSF46785">
    <property type="entry name" value="Winged helix' DNA-binding domain"/>
    <property type="match status" value="1"/>
</dbReference>
<dbReference type="Pfam" id="PF01475">
    <property type="entry name" value="FUR"/>
    <property type="match status" value="1"/>
</dbReference>
<dbReference type="HOGENOM" id="CLU_096072_3_1_0"/>
<dbReference type="InterPro" id="IPR002481">
    <property type="entry name" value="FUR"/>
</dbReference>
<dbReference type="InterPro" id="IPR043135">
    <property type="entry name" value="Fur_C"/>
</dbReference>
<evidence type="ECO:0000256" key="7">
    <source>
        <dbReference type="PIRSR" id="PIRSR602481-1"/>
    </source>
</evidence>
<keyword evidence="3 7" id="KW-0862">Zinc</keyword>
<dbReference type="InterPro" id="IPR036388">
    <property type="entry name" value="WH-like_DNA-bd_sf"/>
</dbReference>
<evidence type="ECO:0000313" key="9">
    <source>
        <dbReference type="Proteomes" id="UP000028481"/>
    </source>
</evidence>
<name>A0A075WQZ2_9BACT</name>
<dbReference type="CDD" id="cd07153">
    <property type="entry name" value="Fur_like"/>
    <property type="match status" value="1"/>
</dbReference>
<evidence type="ECO:0000256" key="6">
    <source>
        <dbReference type="ARBA" id="ARBA00023163"/>
    </source>
</evidence>
<proteinExistence type="inferred from homology"/>
<feature type="binding site" evidence="7">
    <location>
        <position position="146"/>
    </location>
    <ligand>
        <name>Zn(2+)</name>
        <dbReference type="ChEBI" id="CHEBI:29105"/>
    </ligand>
</feature>
<dbReference type="GO" id="GO:1900376">
    <property type="term" value="P:regulation of secondary metabolite biosynthetic process"/>
    <property type="evidence" value="ECO:0007669"/>
    <property type="project" value="TreeGrafter"/>
</dbReference>
<dbReference type="Gene3D" id="1.10.10.10">
    <property type="entry name" value="Winged helix-like DNA-binding domain superfamily/Winged helix DNA-binding domain"/>
    <property type="match status" value="1"/>
</dbReference>
<comment type="cofactor">
    <cofactor evidence="7">
        <name>Zn(2+)</name>
        <dbReference type="ChEBI" id="CHEBI:29105"/>
    </cofactor>
    <text evidence="7">Binds 1 zinc ion per subunit.</text>
</comment>
<evidence type="ECO:0000256" key="5">
    <source>
        <dbReference type="ARBA" id="ARBA00023125"/>
    </source>
</evidence>
<keyword evidence="7" id="KW-0479">Metal-binding</keyword>
<evidence type="ECO:0000256" key="3">
    <source>
        <dbReference type="ARBA" id="ARBA00022833"/>
    </source>
</evidence>
<dbReference type="OrthoDB" id="8659436at2"/>
<gene>
    <name evidence="8" type="ORF">HL41_02370</name>
</gene>